<reference evidence="2 3" key="1">
    <citation type="submission" date="2024-07" db="EMBL/GenBank/DDBJ databases">
        <title>Section-level genome sequencing and comparative genomics of Aspergillus sections Usti and Cavernicolus.</title>
        <authorList>
            <consortium name="Lawrence Berkeley National Laboratory"/>
            <person name="Nybo J.L."/>
            <person name="Vesth T.C."/>
            <person name="Theobald S."/>
            <person name="Frisvad J.C."/>
            <person name="Larsen T.O."/>
            <person name="Kjaerboelling I."/>
            <person name="Rothschild-Mancinelli K."/>
            <person name="Lyhne E.K."/>
            <person name="Kogle M.E."/>
            <person name="Barry K."/>
            <person name="Clum A."/>
            <person name="Na H."/>
            <person name="Ledsgaard L."/>
            <person name="Lin J."/>
            <person name="Lipzen A."/>
            <person name="Kuo A."/>
            <person name="Riley R."/>
            <person name="Mondo S."/>
            <person name="Labutti K."/>
            <person name="Haridas S."/>
            <person name="Pangalinan J."/>
            <person name="Salamov A.A."/>
            <person name="Simmons B.A."/>
            <person name="Magnuson J.K."/>
            <person name="Chen J."/>
            <person name="Drula E."/>
            <person name="Henrissat B."/>
            <person name="Wiebenga A."/>
            <person name="Lubbers R.J."/>
            <person name="Gomes A.C."/>
            <person name="Makela M.R."/>
            <person name="Stajich J."/>
            <person name="Grigoriev I.V."/>
            <person name="Mortensen U.H."/>
            <person name="De Vries R.P."/>
            <person name="Baker S.E."/>
            <person name="Andersen M.R."/>
        </authorList>
    </citation>
    <scope>NUCLEOTIDE SEQUENCE [LARGE SCALE GENOMIC DNA]</scope>
    <source>
        <strain evidence="2 3">CBS 588.65</strain>
    </source>
</reference>
<evidence type="ECO:0000256" key="1">
    <source>
        <dbReference type="SAM" id="MobiDB-lite"/>
    </source>
</evidence>
<proteinExistence type="predicted"/>
<name>A0ABR4H0U0_9EURO</name>
<feature type="compositionally biased region" description="Polar residues" evidence="1">
    <location>
        <begin position="23"/>
        <end position="35"/>
    </location>
</feature>
<organism evidence="2 3">
    <name type="scientific">Aspergillus granulosus</name>
    <dbReference type="NCBI Taxonomy" id="176169"/>
    <lineage>
        <taxon>Eukaryota</taxon>
        <taxon>Fungi</taxon>
        <taxon>Dikarya</taxon>
        <taxon>Ascomycota</taxon>
        <taxon>Pezizomycotina</taxon>
        <taxon>Eurotiomycetes</taxon>
        <taxon>Eurotiomycetidae</taxon>
        <taxon>Eurotiales</taxon>
        <taxon>Aspergillaceae</taxon>
        <taxon>Aspergillus</taxon>
        <taxon>Aspergillus subgen. Nidulantes</taxon>
    </lineage>
</organism>
<comment type="caution">
    <text evidence="2">The sequence shown here is derived from an EMBL/GenBank/DDBJ whole genome shotgun (WGS) entry which is preliminary data.</text>
</comment>
<dbReference type="EMBL" id="JBFXLT010000100">
    <property type="protein sequence ID" value="KAL2808935.1"/>
    <property type="molecule type" value="Genomic_DNA"/>
</dbReference>
<protein>
    <recommendedName>
        <fullName evidence="4">Tubby C-terminal-like domain-containing protein</fullName>
    </recommendedName>
</protein>
<gene>
    <name evidence="2" type="ORF">BJX63DRAFT_13653</name>
</gene>
<dbReference type="Proteomes" id="UP001610334">
    <property type="component" value="Unassembled WGS sequence"/>
</dbReference>
<evidence type="ECO:0008006" key="4">
    <source>
        <dbReference type="Google" id="ProtNLM"/>
    </source>
</evidence>
<accession>A0ABR4H0U0</accession>
<evidence type="ECO:0000313" key="2">
    <source>
        <dbReference type="EMBL" id="KAL2808935.1"/>
    </source>
</evidence>
<evidence type="ECO:0000313" key="3">
    <source>
        <dbReference type="Proteomes" id="UP001610334"/>
    </source>
</evidence>
<keyword evidence="3" id="KW-1185">Reference proteome</keyword>
<sequence length="245" mass="27068">MTFSSNRHPFGVGDVKSPDTESRNPPSRSSDSADAQSLGLEASRLYHIYHTPIRYDYRVSDADKKHLYFVYNSHLTPGKADITVHTGEDKHAPVAGVCKFIHLSRHCKVGLGDPERAGSMVWEDLHCQNISMTKYRFEMSIPSANGGYERRSFLWKRTQSVGVNGDSPSFFSLRNFKLVDELNGQNVAVFTSTSFKSPRKNGKLQVAAEYGPGFDMMALITLLAIYERIRRRTAGNGGGGGGDGG</sequence>
<feature type="region of interest" description="Disordered" evidence="1">
    <location>
        <begin position="1"/>
        <end position="35"/>
    </location>
</feature>